<protein>
    <submittedName>
        <fullName evidence="2">Polysaccharide pyruvyl transferase family protein</fullName>
    </submittedName>
</protein>
<evidence type="ECO:0000313" key="3">
    <source>
        <dbReference type="Proteomes" id="UP000260642"/>
    </source>
</evidence>
<evidence type="ECO:0000259" key="1">
    <source>
        <dbReference type="Pfam" id="PF04230"/>
    </source>
</evidence>
<dbReference type="EMBL" id="QSOB01000020">
    <property type="protein sequence ID" value="RGI66246.1"/>
    <property type="molecule type" value="Genomic_DNA"/>
</dbReference>
<dbReference type="AlphaFoldDB" id="A0A3E4E655"/>
<gene>
    <name evidence="2" type="ORF">DXD95_12195</name>
</gene>
<accession>A0A3E4E655</accession>
<proteinExistence type="predicted"/>
<comment type="caution">
    <text evidence="2">The sequence shown here is derived from an EMBL/GenBank/DDBJ whole genome shotgun (WGS) entry which is preliminary data.</text>
</comment>
<dbReference type="GO" id="GO:0016740">
    <property type="term" value="F:transferase activity"/>
    <property type="evidence" value="ECO:0007669"/>
    <property type="project" value="UniProtKB-KW"/>
</dbReference>
<dbReference type="Proteomes" id="UP000260642">
    <property type="component" value="Unassembled WGS sequence"/>
</dbReference>
<dbReference type="RefSeq" id="WP_117482909.1">
    <property type="nucleotide sequence ID" value="NZ_QSOB01000020.1"/>
</dbReference>
<reference evidence="2 3" key="1">
    <citation type="submission" date="2018-08" db="EMBL/GenBank/DDBJ databases">
        <title>A genome reference for cultivated species of the human gut microbiota.</title>
        <authorList>
            <person name="Zou Y."/>
            <person name="Xue W."/>
            <person name="Luo G."/>
        </authorList>
    </citation>
    <scope>NUCLEOTIDE SEQUENCE [LARGE SCALE GENOMIC DNA]</scope>
    <source>
        <strain evidence="2 3">TM10-3</strain>
    </source>
</reference>
<sequence length="396" mass="45218">MKKTAIVSCYFQHNYGSMLQAYATQMALDKLGYENETIDILGFNGEIKKAKLLYFAKASLTSDILLSKLGMARNVLIKKFSNNQYAQLSKVRAEKFDEFSRKQFRLSPKYDSKAELGRKCKDNYSNVLVGSDQLWLPGNIAADYYTLNFVPETVNSIAYATSFGQSSLPKDSTKKAEVFLKKIKHIGVREESGQKLVKEIANRDVPVVCDPTLLFTGDEWMAIQQKEPIVKGKYILCYFLGNNPPHREFAKRLKEATGCKIIALTHLDEFVKSDEGYADETPYDIDPADFLNLIRNAEYVCTDSFHCSVFSILYNRQFFTFRRYNRNTKQSTNSRLDTLFHMAGITGRLLMGEENIADCLKIETDFESVHKKLEGIRQKSYEYLLTALKDEGSTDL</sequence>
<feature type="domain" description="Polysaccharide pyruvyl transferase" evidence="1">
    <location>
        <begin position="14"/>
        <end position="321"/>
    </location>
</feature>
<keyword evidence="2" id="KW-0808">Transferase</keyword>
<evidence type="ECO:0000313" key="2">
    <source>
        <dbReference type="EMBL" id="RGI66246.1"/>
    </source>
</evidence>
<dbReference type="Pfam" id="PF04230">
    <property type="entry name" value="PS_pyruv_trans"/>
    <property type="match status" value="1"/>
</dbReference>
<dbReference type="InterPro" id="IPR007345">
    <property type="entry name" value="Polysacch_pyruvyl_Trfase"/>
</dbReference>
<organism evidence="2 3">
    <name type="scientific">Agathobacter rectalis</name>
    <dbReference type="NCBI Taxonomy" id="39491"/>
    <lineage>
        <taxon>Bacteria</taxon>
        <taxon>Bacillati</taxon>
        <taxon>Bacillota</taxon>
        <taxon>Clostridia</taxon>
        <taxon>Lachnospirales</taxon>
        <taxon>Lachnospiraceae</taxon>
        <taxon>Agathobacter</taxon>
    </lineage>
</organism>
<name>A0A3E4E655_9FIRM</name>